<organism evidence="7 8">
    <name type="scientific">Paracoccus kondratievae</name>
    <dbReference type="NCBI Taxonomy" id="135740"/>
    <lineage>
        <taxon>Bacteria</taxon>
        <taxon>Pseudomonadati</taxon>
        <taxon>Pseudomonadota</taxon>
        <taxon>Alphaproteobacteria</taxon>
        <taxon>Rhodobacterales</taxon>
        <taxon>Paracoccaceae</taxon>
        <taxon>Paracoccus</taxon>
    </lineage>
</organism>
<feature type="transmembrane region" description="Helical" evidence="6">
    <location>
        <begin position="285"/>
        <end position="306"/>
    </location>
</feature>
<feature type="transmembrane region" description="Helical" evidence="6">
    <location>
        <begin position="207"/>
        <end position="229"/>
    </location>
</feature>
<dbReference type="GO" id="GO:0015658">
    <property type="term" value="F:branched-chain amino acid transmembrane transporter activity"/>
    <property type="evidence" value="ECO:0007669"/>
    <property type="project" value="InterPro"/>
</dbReference>
<feature type="transmembrane region" description="Helical" evidence="6">
    <location>
        <begin position="85"/>
        <end position="103"/>
    </location>
</feature>
<keyword evidence="3 6" id="KW-0812">Transmembrane</keyword>
<proteinExistence type="predicted"/>
<evidence type="ECO:0000313" key="8">
    <source>
        <dbReference type="Proteomes" id="UP001143349"/>
    </source>
</evidence>
<name>A0AAD3NYW0_9RHOB</name>
<keyword evidence="2" id="KW-1003">Cell membrane</keyword>
<accession>A0AAD3NYW0</accession>
<keyword evidence="5 6" id="KW-0472">Membrane</keyword>
<evidence type="ECO:0000256" key="1">
    <source>
        <dbReference type="ARBA" id="ARBA00004651"/>
    </source>
</evidence>
<evidence type="ECO:0000256" key="2">
    <source>
        <dbReference type="ARBA" id="ARBA00022475"/>
    </source>
</evidence>
<evidence type="ECO:0000256" key="6">
    <source>
        <dbReference type="SAM" id="Phobius"/>
    </source>
</evidence>
<dbReference type="Proteomes" id="UP001143349">
    <property type="component" value="Unassembled WGS sequence"/>
</dbReference>
<gene>
    <name evidence="7" type="ORF">GCM10017635_19330</name>
</gene>
<feature type="transmembrane region" description="Helical" evidence="6">
    <location>
        <begin position="152"/>
        <end position="176"/>
    </location>
</feature>
<keyword evidence="4 6" id="KW-1133">Transmembrane helix</keyword>
<comment type="caution">
    <text evidence="7">The sequence shown here is derived from an EMBL/GenBank/DDBJ whole genome shotgun (WGS) entry which is preliminary data.</text>
</comment>
<feature type="transmembrane region" description="Helical" evidence="6">
    <location>
        <begin position="29"/>
        <end position="48"/>
    </location>
</feature>
<evidence type="ECO:0000256" key="3">
    <source>
        <dbReference type="ARBA" id="ARBA00022692"/>
    </source>
</evidence>
<dbReference type="InterPro" id="IPR001851">
    <property type="entry name" value="ABC_transp_permease"/>
</dbReference>
<dbReference type="GO" id="GO:0005886">
    <property type="term" value="C:plasma membrane"/>
    <property type="evidence" value="ECO:0007669"/>
    <property type="project" value="UniProtKB-SubCell"/>
</dbReference>
<reference evidence="7" key="1">
    <citation type="journal article" date="2014" name="Int. J. Syst. Evol. Microbiol.">
        <title>Complete genome sequence of Corynebacterium casei LMG S-19264T (=DSM 44701T), isolated from a smear-ripened cheese.</title>
        <authorList>
            <consortium name="US DOE Joint Genome Institute (JGI-PGF)"/>
            <person name="Walter F."/>
            <person name="Albersmeier A."/>
            <person name="Kalinowski J."/>
            <person name="Ruckert C."/>
        </authorList>
    </citation>
    <scope>NUCLEOTIDE SEQUENCE</scope>
    <source>
        <strain evidence="7">VKM B-2222</strain>
    </source>
</reference>
<dbReference type="PANTHER" id="PTHR30482:SF10">
    <property type="entry name" value="HIGH-AFFINITY BRANCHED-CHAIN AMINO ACID TRANSPORT PROTEIN BRAE"/>
    <property type="match status" value="1"/>
</dbReference>
<evidence type="ECO:0000256" key="4">
    <source>
        <dbReference type="ARBA" id="ARBA00022989"/>
    </source>
</evidence>
<dbReference type="AlphaFoldDB" id="A0AAD3NYW0"/>
<reference evidence="7" key="2">
    <citation type="submission" date="2023-01" db="EMBL/GenBank/DDBJ databases">
        <authorList>
            <person name="Sun Q."/>
            <person name="Evtushenko L."/>
        </authorList>
    </citation>
    <scope>NUCLEOTIDE SEQUENCE</scope>
    <source>
        <strain evidence="7">VKM B-2222</strain>
    </source>
</reference>
<keyword evidence="8" id="KW-1185">Reference proteome</keyword>
<dbReference type="EMBL" id="BSFH01000028">
    <property type="protein sequence ID" value="GLK64462.1"/>
    <property type="molecule type" value="Genomic_DNA"/>
</dbReference>
<comment type="subcellular location">
    <subcellularLocation>
        <location evidence="1">Cell membrane</location>
        <topology evidence="1">Multi-pass membrane protein</topology>
    </subcellularLocation>
</comment>
<dbReference type="RefSeq" id="WP_406611841.1">
    <property type="nucleotide sequence ID" value="NZ_CP045074.1"/>
</dbReference>
<evidence type="ECO:0000256" key="5">
    <source>
        <dbReference type="ARBA" id="ARBA00023136"/>
    </source>
</evidence>
<protein>
    <submittedName>
        <fullName evidence="7">Branched-chain amino acid ABC transporter permease</fullName>
    </submittedName>
</protein>
<dbReference type="InterPro" id="IPR043428">
    <property type="entry name" value="LivM-like"/>
</dbReference>
<dbReference type="CDD" id="cd06581">
    <property type="entry name" value="TM_PBP1_LivM_like"/>
    <property type="match status" value="1"/>
</dbReference>
<dbReference type="PANTHER" id="PTHR30482">
    <property type="entry name" value="HIGH-AFFINITY BRANCHED-CHAIN AMINO ACID TRANSPORT SYSTEM PERMEASE"/>
    <property type="match status" value="1"/>
</dbReference>
<feature type="transmembrane region" description="Helical" evidence="6">
    <location>
        <begin position="110"/>
        <end position="132"/>
    </location>
</feature>
<evidence type="ECO:0000313" key="7">
    <source>
        <dbReference type="EMBL" id="GLK64462.1"/>
    </source>
</evidence>
<dbReference type="Pfam" id="PF02653">
    <property type="entry name" value="BPD_transp_2"/>
    <property type="match status" value="1"/>
</dbReference>
<feature type="transmembrane region" description="Helical" evidence="6">
    <location>
        <begin position="60"/>
        <end position="79"/>
    </location>
</feature>
<sequence length="320" mass="33921">MMKYLSLIIILAGAYLAVPLQFGGNDYVIGIVVSALTIAGIAVAWAMLGNLGGMISFGHSAFFGVGAYGSALLAMNAGLPVFPSILAGGVIAGVVSILTMPTLRLRGPYFALAMLAFAEIFRILAIEMRWLTNGSGGLLSIPRLPTVFGFDFGSRLGGYFVVLTLVLLTVFVYWLIRNRPEGLALRAMHDSEDATLVVGVNATRLKAAVLVVSAFLTGIMGAFNAHYINFLEPDYAFNGSWTTLAIVAAIFGGYKTLWGPVAGALIVYLVDQFVFKAIMPSGHQLILGGLLAAIVIFSPSGLLPWLASRFRKEAGDAAHP</sequence>